<dbReference type="InterPro" id="IPR036899">
    <property type="entry name" value="Ribosomal_uL13_sf"/>
</dbReference>
<dbReference type="SUPFAM" id="SSF52161">
    <property type="entry name" value="Ribosomal protein L13"/>
    <property type="match status" value="1"/>
</dbReference>
<keyword evidence="3 6" id="KW-0687">Ribonucleoprotein</keyword>
<evidence type="ECO:0000256" key="5">
    <source>
        <dbReference type="ARBA" id="ARBA00035367"/>
    </source>
</evidence>
<evidence type="ECO:0000256" key="4">
    <source>
        <dbReference type="ARBA" id="ARBA00035201"/>
    </source>
</evidence>
<dbReference type="HAMAP" id="MF_01366">
    <property type="entry name" value="Ribosomal_uL13"/>
    <property type="match status" value="1"/>
</dbReference>
<dbReference type="InterPro" id="IPR023563">
    <property type="entry name" value="Ribosomal_uL13_CS"/>
</dbReference>
<name>A0ABD2PZF2_9PLAT</name>
<evidence type="ECO:0000256" key="3">
    <source>
        <dbReference type="ARBA" id="ARBA00023274"/>
    </source>
</evidence>
<dbReference type="Gene3D" id="6.10.250.3250">
    <property type="match status" value="1"/>
</dbReference>
<comment type="similarity">
    <text evidence="1 6">Belongs to the universal ribosomal protein uL13 family.</text>
</comment>
<evidence type="ECO:0000313" key="7">
    <source>
        <dbReference type="EMBL" id="KAL3312207.1"/>
    </source>
</evidence>
<dbReference type="InterPro" id="IPR005755">
    <property type="entry name" value="Ribosomal_uL13_euk/arc"/>
</dbReference>
<dbReference type="PANTHER" id="PTHR11545:SF3">
    <property type="entry name" value="LARGE RIBOSOMAL SUBUNIT PROTEIN UL13"/>
    <property type="match status" value="1"/>
</dbReference>
<dbReference type="Pfam" id="PF00572">
    <property type="entry name" value="Ribosomal_L13"/>
    <property type="match status" value="1"/>
</dbReference>
<dbReference type="FunFam" id="3.90.1180.10:FF:000002">
    <property type="entry name" value="60S ribosomal protein L16"/>
    <property type="match status" value="1"/>
</dbReference>
<proteinExistence type="inferred from homology"/>
<dbReference type="InterPro" id="IPR005822">
    <property type="entry name" value="Ribosomal_uL13"/>
</dbReference>
<dbReference type="Proteomes" id="UP001626550">
    <property type="component" value="Unassembled WGS sequence"/>
</dbReference>
<dbReference type="GO" id="GO:1990904">
    <property type="term" value="C:ribonucleoprotein complex"/>
    <property type="evidence" value="ECO:0007669"/>
    <property type="project" value="UniProtKB-KW"/>
</dbReference>
<keyword evidence="8" id="KW-1185">Reference proteome</keyword>
<gene>
    <name evidence="7" type="primary">RPL13A</name>
    <name evidence="7" type="ORF">Ciccas_009203</name>
</gene>
<organism evidence="7 8">
    <name type="scientific">Cichlidogyrus casuarinus</name>
    <dbReference type="NCBI Taxonomy" id="1844966"/>
    <lineage>
        <taxon>Eukaryota</taxon>
        <taxon>Metazoa</taxon>
        <taxon>Spiralia</taxon>
        <taxon>Lophotrochozoa</taxon>
        <taxon>Platyhelminthes</taxon>
        <taxon>Monogenea</taxon>
        <taxon>Monopisthocotylea</taxon>
        <taxon>Dactylogyridea</taxon>
        <taxon>Ancyrocephalidae</taxon>
        <taxon>Cichlidogyrus</taxon>
    </lineage>
</organism>
<accession>A0ABD2PZF2</accession>
<dbReference type="CDD" id="cd00392">
    <property type="entry name" value="Ribosomal_L13"/>
    <property type="match status" value="1"/>
</dbReference>
<dbReference type="PROSITE" id="PS00783">
    <property type="entry name" value="RIBOSOMAL_L13"/>
    <property type="match status" value="1"/>
</dbReference>
<dbReference type="PANTHER" id="PTHR11545">
    <property type="entry name" value="RIBOSOMAL PROTEIN L13"/>
    <property type="match status" value="1"/>
</dbReference>
<keyword evidence="2 6" id="KW-0689">Ribosomal protein</keyword>
<evidence type="ECO:0000313" key="8">
    <source>
        <dbReference type="Proteomes" id="UP001626550"/>
    </source>
</evidence>
<dbReference type="EMBL" id="JBJKFK010001800">
    <property type="protein sequence ID" value="KAL3312207.1"/>
    <property type="molecule type" value="Genomic_DNA"/>
</dbReference>
<comment type="caution">
    <text evidence="7">The sequence shown here is derived from an EMBL/GenBank/DDBJ whole genome shotgun (WGS) entry which is preliminary data.</text>
</comment>
<sequence>MGFQKQPYVVDGAKHLLGRLAALVAKTLLQGQRVVVVRCEEINISGSFYRNKLKYHDFLRKRMLTNPNHGAIHFRAPSKIFWRTVRGMLPHKTNRGKLALENLKVYEGIPSPYDKKKRVVVPAAMRCVKLKERRRFCVLGRLSHEVGWKYQNIVHKLENRRKAKSAIWYKKQRVVEHQKNVVKGKARDTISQYTKILNQFGYS</sequence>
<evidence type="ECO:0000256" key="2">
    <source>
        <dbReference type="ARBA" id="ARBA00022980"/>
    </source>
</evidence>
<evidence type="ECO:0000256" key="1">
    <source>
        <dbReference type="ARBA" id="ARBA00006227"/>
    </source>
</evidence>
<dbReference type="GO" id="GO:0005840">
    <property type="term" value="C:ribosome"/>
    <property type="evidence" value="ECO:0007669"/>
    <property type="project" value="UniProtKB-KW"/>
</dbReference>
<dbReference type="Gene3D" id="3.90.1180.10">
    <property type="entry name" value="Ribosomal protein L13"/>
    <property type="match status" value="1"/>
</dbReference>
<dbReference type="NCBIfam" id="TIGR01077">
    <property type="entry name" value="L13_A_E"/>
    <property type="match status" value="1"/>
</dbReference>
<dbReference type="AlphaFoldDB" id="A0ABD2PZF2"/>
<protein>
    <recommendedName>
        <fullName evidence="4">Large ribosomal subunit protein uL13</fullName>
    </recommendedName>
    <alternativeName>
        <fullName evidence="5">60S ribosomal protein L13a</fullName>
    </alternativeName>
</protein>
<reference evidence="7 8" key="1">
    <citation type="submission" date="2024-11" db="EMBL/GenBank/DDBJ databases">
        <title>Adaptive evolution of stress response genes in parasites aligns with host niche diversity.</title>
        <authorList>
            <person name="Hahn C."/>
            <person name="Resl P."/>
        </authorList>
    </citation>
    <scope>NUCLEOTIDE SEQUENCE [LARGE SCALE GENOMIC DNA]</scope>
    <source>
        <strain evidence="7">EGGRZ-B1_66</strain>
        <tissue evidence="7">Body</tissue>
    </source>
</reference>
<evidence type="ECO:0000256" key="6">
    <source>
        <dbReference type="RuleBase" id="RU003877"/>
    </source>
</evidence>